<feature type="region of interest" description="Disordered" evidence="1">
    <location>
        <begin position="1"/>
        <end position="52"/>
    </location>
</feature>
<evidence type="ECO:0000313" key="2">
    <source>
        <dbReference type="EMBL" id="KAG2560704.1"/>
    </source>
</evidence>
<accession>A0A8T0PRG6</accession>
<protein>
    <submittedName>
        <fullName evidence="2">Uncharacterized protein</fullName>
    </submittedName>
</protein>
<evidence type="ECO:0000256" key="1">
    <source>
        <dbReference type="SAM" id="MobiDB-lite"/>
    </source>
</evidence>
<reference evidence="2" key="1">
    <citation type="submission" date="2020-05" db="EMBL/GenBank/DDBJ databases">
        <title>WGS assembly of Panicum virgatum.</title>
        <authorList>
            <person name="Lovell J.T."/>
            <person name="Jenkins J."/>
            <person name="Shu S."/>
            <person name="Juenger T.E."/>
            <person name="Schmutz J."/>
        </authorList>
    </citation>
    <scope>NUCLEOTIDE SEQUENCE</scope>
    <source>
        <strain evidence="2">AP13</strain>
    </source>
</reference>
<evidence type="ECO:0000313" key="3">
    <source>
        <dbReference type="Proteomes" id="UP000823388"/>
    </source>
</evidence>
<sequence>MACPATTSSPRRPGTAGGGRAGTPTTVATTLRPNPSTSAIGEHTRPMSSPPSSLPYCLLSGIPNPFSHEHESLLPSSHFFVSSSRSAGCAVQGSVVLLAPYLLAKNDFERCRCGSAVIVNRHRQGRSSQARPSLSNPISWDLVVACYFTRI</sequence>
<dbReference type="Proteomes" id="UP000823388">
    <property type="component" value="Chromosome 8K"/>
</dbReference>
<name>A0A8T0PRG6_PANVG</name>
<dbReference type="AlphaFoldDB" id="A0A8T0PRG6"/>
<organism evidence="2 3">
    <name type="scientific">Panicum virgatum</name>
    <name type="common">Blackwell switchgrass</name>
    <dbReference type="NCBI Taxonomy" id="38727"/>
    <lineage>
        <taxon>Eukaryota</taxon>
        <taxon>Viridiplantae</taxon>
        <taxon>Streptophyta</taxon>
        <taxon>Embryophyta</taxon>
        <taxon>Tracheophyta</taxon>
        <taxon>Spermatophyta</taxon>
        <taxon>Magnoliopsida</taxon>
        <taxon>Liliopsida</taxon>
        <taxon>Poales</taxon>
        <taxon>Poaceae</taxon>
        <taxon>PACMAD clade</taxon>
        <taxon>Panicoideae</taxon>
        <taxon>Panicodae</taxon>
        <taxon>Paniceae</taxon>
        <taxon>Panicinae</taxon>
        <taxon>Panicum</taxon>
        <taxon>Panicum sect. Hiantes</taxon>
    </lineage>
</organism>
<proteinExistence type="predicted"/>
<gene>
    <name evidence="2" type="ORF">PVAP13_8KG094584</name>
</gene>
<keyword evidence="3" id="KW-1185">Reference proteome</keyword>
<dbReference type="EMBL" id="CM029051">
    <property type="protein sequence ID" value="KAG2560704.1"/>
    <property type="molecule type" value="Genomic_DNA"/>
</dbReference>
<comment type="caution">
    <text evidence="2">The sequence shown here is derived from an EMBL/GenBank/DDBJ whole genome shotgun (WGS) entry which is preliminary data.</text>
</comment>